<evidence type="ECO:0000256" key="11">
    <source>
        <dbReference type="SAM" id="SignalP"/>
    </source>
</evidence>
<dbReference type="GO" id="GO:0008360">
    <property type="term" value="P:regulation of cell shape"/>
    <property type="evidence" value="ECO:0007669"/>
    <property type="project" value="UniProtKB-KW"/>
</dbReference>
<keyword evidence="10" id="KW-1133">Transmembrane helix</keyword>
<evidence type="ECO:0000256" key="4">
    <source>
        <dbReference type="ARBA" id="ARBA00022960"/>
    </source>
</evidence>
<feature type="active site" description="Acyl-ester intermediate" evidence="7">
    <location>
        <position position="73"/>
    </location>
</feature>
<feature type="transmembrane region" description="Helical" evidence="10">
    <location>
        <begin position="395"/>
        <end position="415"/>
    </location>
</feature>
<reference evidence="13 14" key="1">
    <citation type="submission" date="2016-05" db="EMBL/GenBank/DDBJ databases">
        <title>Microbial solvent formation.</title>
        <authorList>
            <person name="Poehlein A."/>
            <person name="Montoya Solano J.D."/>
            <person name="Flitsch S."/>
            <person name="Krabben P."/>
            <person name="Duerre P."/>
            <person name="Daniel R."/>
        </authorList>
    </citation>
    <scope>NUCLEOTIDE SEQUENCE [LARGE SCALE GENOMIC DNA]</scope>
    <source>
        <strain evidence="13 14">L1-8</strain>
    </source>
</reference>
<dbReference type="AlphaFoldDB" id="A0A1S8NAI2"/>
<dbReference type="InterPro" id="IPR001967">
    <property type="entry name" value="Peptidase_S11_N"/>
</dbReference>
<dbReference type="PANTHER" id="PTHR21581:SF26">
    <property type="entry name" value="D-ALANYL-D-ALANINE ENDOPEPTIDASE"/>
    <property type="match status" value="1"/>
</dbReference>
<feature type="chain" id="PRO_5039032285" evidence="11">
    <location>
        <begin position="26"/>
        <end position="434"/>
    </location>
</feature>
<keyword evidence="5" id="KW-0573">Peptidoglycan synthesis</keyword>
<dbReference type="EC" id="3.4.16.4" evidence="13"/>
<evidence type="ECO:0000259" key="12">
    <source>
        <dbReference type="Pfam" id="PF00768"/>
    </source>
</evidence>
<dbReference type="InterPro" id="IPR018044">
    <property type="entry name" value="Peptidase_S11"/>
</dbReference>
<accession>A0A1S8NAI2</accession>
<dbReference type="Gene3D" id="3.40.710.10">
    <property type="entry name" value="DD-peptidase/beta-lactamase superfamily"/>
    <property type="match status" value="1"/>
</dbReference>
<sequence length="434" mass="48272">MKKNLILKTLILTLSLSLFSPLTMASYAADTKKTESSTQSLPNINAQSAITIDLETGEVIYCKDADSKRYPASTTKLLTSLLFAENKQKNDEIEYTKSAKEQPEYSLNINYMHNTMQVGDKMLADDVMKGLLLFSANDTAYMIADNVAGNSQNFADLMNKKAKELGANNSHFITANGLHDENHYTTAYDLSLIAKAAFANPWVKETMELKTAPIDIKNSKIILENRNLTLGKNGNIAGKTGTTNAAGGCLATVYEREGRQLIGVVLKSKQVDNADMTKFNDMDSIMDYSFAATKQTYKSKGNEVGTTDLQYKPFGFFGPTKTITVPLKLTQDVSYYPNSINDAESQITYNQTNNASAWKLLFNKNTKLTYSTRNHSEEVTGTVDISLGSIIKDNILIYISTLIVIGIVGTLIVLIKNMISNSRNRRSRYRRRRY</sequence>
<dbReference type="Pfam" id="PF00768">
    <property type="entry name" value="Peptidase_S11"/>
    <property type="match status" value="1"/>
</dbReference>
<evidence type="ECO:0000313" key="14">
    <source>
        <dbReference type="Proteomes" id="UP000191154"/>
    </source>
</evidence>
<gene>
    <name evidence="13" type="primary">dacF_1</name>
    <name evidence="13" type="ORF">CLOSAC_15750</name>
</gene>
<keyword evidence="13" id="KW-0121">Carboxypeptidase</keyword>
<keyword evidence="10" id="KW-0812">Transmembrane</keyword>
<dbReference type="PANTHER" id="PTHR21581">
    <property type="entry name" value="D-ALANYL-D-ALANINE CARBOXYPEPTIDASE"/>
    <property type="match status" value="1"/>
</dbReference>
<keyword evidence="6" id="KW-0961">Cell wall biogenesis/degradation</keyword>
<evidence type="ECO:0000256" key="9">
    <source>
        <dbReference type="RuleBase" id="RU004016"/>
    </source>
</evidence>
<evidence type="ECO:0000313" key="13">
    <source>
        <dbReference type="EMBL" id="OOM13489.1"/>
    </source>
</evidence>
<evidence type="ECO:0000256" key="6">
    <source>
        <dbReference type="ARBA" id="ARBA00023316"/>
    </source>
</evidence>
<dbReference type="RefSeq" id="WP_077864940.1">
    <property type="nucleotide sequence ID" value="NZ_LZYZ01000003.1"/>
</dbReference>
<evidence type="ECO:0000256" key="8">
    <source>
        <dbReference type="PIRSR" id="PIRSR618044-2"/>
    </source>
</evidence>
<feature type="binding site" evidence="8">
    <location>
        <position position="239"/>
    </location>
    <ligand>
        <name>substrate</name>
    </ligand>
</feature>
<keyword evidence="3 13" id="KW-0378">Hydrolase</keyword>
<feature type="domain" description="Peptidase S11 D-alanyl-D-alanine carboxypeptidase A N-terminal" evidence="12">
    <location>
        <begin position="38"/>
        <end position="269"/>
    </location>
</feature>
<dbReference type="EMBL" id="LZYZ01000003">
    <property type="protein sequence ID" value="OOM13489.1"/>
    <property type="molecule type" value="Genomic_DNA"/>
</dbReference>
<evidence type="ECO:0000256" key="3">
    <source>
        <dbReference type="ARBA" id="ARBA00022801"/>
    </source>
</evidence>
<feature type="active site" description="Proton acceptor" evidence="7">
    <location>
        <position position="76"/>
    </location>
</feature>
<feature type="signal peptide" evidence="11">
    <location>
        <begin position="1"/>
        <end position="25"/>
    </location>
</feature>
<protein>
    <submittedName>
        <fullName evidence="13">D-alanyl-D-alanine carboxypeptidase DacF</fullName>
        <ecNumber evidence="13">3.4.16.4</ecNumber>
    </submittedName>
</protein>
<comment type="caution">
    <text evidence="13">The sequence shown here is derived from an EMBL/GenBank/DDBJ whole genome shotgun (WGS) entry which is preliminary data.</text>
</comment>
<feature type="active site" evidence="7">
    <location>
        <position position="135"/>
    </location>
</feature>
<name>A0A1S8NAI2_CLOSA</name>
<dbReference type="PRINTS" id="PR00725">
    <property type="entry name" value="DADACBPTASE1"/>
</dbReference>
<dbReference type="GO" id="GO:0009252">
    <property type="term" value="P:peptidoglycan biosynthetic process"/>
    <property type="evidence" value="ECO:0007669"/>
    <property type="project" value="UniProtKB-KW"/>
</dbReference>
<dbReference type="GO" id="GO:0009002">
    <property type="term" value="F:serine-type D-Ala-D-Ala carboxypeptidase activity"/>
    <property type="evidence" value="ECO:0007669"/>
    <property type="project" value="UniProtKB-EC"/>
</dbReference>
<dbReference type="GO" id="GO:0071555">
    <property type="term" value="P:cell wall organization"/>
    <property type="evidence" value="ECO:0007669"/>
    <property type="project" value="UniProtKB-KW"/>
</dbReference>
<evidence type="ECO:0000256" key="2">
    <source>
        <dbReference type="ARBA" id="ARBA00022729"/>
    </source>
</evidence>
<keyword evidence="4" id="KW-0133">Cell shape</keyword>
<evidence type="ECO:0000256" key="1">
    <source>
        <dbReference type="ARBA" id="ARBA00007164"/>
    </source>
</evidence>
<evidence type="ECO:0000256" key="10">
    <source>
        <dbReference type="SAM" id="Phobius"/>
    </source>
</evidence>
<dbReference type="InterPro" id="IPR012338">
    <property type="entry name" value="Beta-lactam/transpept-like"/>
</dbReference>
<dbReference type="STRING" id="169679.CSACC_12010"/>
<evidence type="ECO:0000256" key="5">
    <source>
        <dbReference type="ARBA" id="ARBA00022984"/>
    </source>
</evidence>
<dbReference type="GO" id="GO:0006508">
    <property type="term" value="P:proteolysis"/>
    <property type="evidence" value="ECO:0007669"/>
    <property type="project" value="InterPro"/>
</dbReference>
<keyword evidence="2 11" id="KW-0732">Signal</keyword>
<evidence type="ECO:0000256" key="7">
    <source>
        <dbReference type="PIRSR" id="PIRSR618044-1"/>
    </source>
</evidence>
<comment type="similarity">
    <text evidence="1 9">Belongs to the peptidase S11 family.</text>
</comment>
<keyword evidence="10" id="KW-0472">Membrane</keyword>
<keyword evidence="13" id="KW-0645">Protease</keyword>
<dbReference type="SUPFAM" id="SSF56601">
    <property type="entry name" value="beta-lactamase/transpeptidase-like"/>
    <property type="match status" value="1"/>
</dbReference>
<organism evidence="13 14">
    <name type="scientific">Clostridium saccharobutylicum</name>
    <dbReference type="NCBI Taxonomy" id="169679"/>
    <lineage>
        <taxon>Bacteria</taxon>
        <taxon>Bacillati</taxon>
        <taxon>Bacillota</taxon>
        <taxon>Clostridia</taxon>
        <taxon>Eubacteriales</taxon>
        <taxon>Clostridiaceae</taxon>
        <taxon>Clostridium</taxon>
    </lineage>
</organism>
<dbReference type="Proteomes" id="UP000191154">
    <property type="component" value="Unassembled WGS sequence"/>
</dbReference>
<proteinExistence type="inferred from homology"/>